<dbReference type="AlphaFoldDB" id="A0A934STT8"/>
<dbReference type="EMBL" id="JAEPES010000005">
    <property type="protein sequence ID" value="MBK4348815.1"/>
    <property type="molecule type" value="Genomic_DNA"/>
</dbReference>
<dbReference type="Proteomes" id="UP000636458">
    <property type="component" value="Unassembled WGS sequence"/>
</dbReference>
<evidence type="ECO:0000259" key="5">
    <source>
        <dbReference type="Pfam" id="PF08386"/>
    </source>
</evidence>
<keyword evidence="2 4" id="KW-0732">Signal</keyword>
<evidence type="ECO:0000256" key="3">
    <source>
        <dbReference type="ARBA" id="ARBA00022801"/>
    </source>
</evidence>
<dbReference type="InterPro" id="IPR029058">
    <property type="entry name" value="AB_hydrolase_fold"/>
</dbReference>
<feature type="signal peptide" evidence="4">
    <location>
        <begin position="1"/>
        <end position="28"/>
    </location>
</feature>
<dbReference type="PANTHER" id="PTHR43248:SF29">
    <property type="entry name" value="TRIPEPTIDYL AMINOPEPTIDASE"/>
    <property type="match status" value="1"/>
</dbReference>
<protein>
    <submittedName>
        <fullName evidence="6">Alpha/beta fold hydrolase</fullName>
    </submittedName>
</protein>
<evidence type="ECO:0000313" key="7">
    <source>
        <dbReference type="Proteomes" id="UP000636458"/>
    </source>
</evidence>
<dbReference type="Pfam" id="PF08386">
    <property type="entry name" value="Abhydrolase_4"/>
    <property type="match status" value="1"/>
</dbReference>
<dbReference type="RefSeq" id="WP_200557054.1">
    <property type="nucleotide sequence ID" value="NZ_JAEPES010000005.1"/>
</dbReference>
<evidence type="ECO:0000256" key="1">
    <source>
        <dbReference type="ARBA" id="ARBA00010088"/>
    </source>
</evidence>
<comment type="similarity">
    <text evidence="1">Belongs to the peptidase S33 family.</text>
</comment>
<keyword evidence="7" id="KW-1185">Reference proteome</keyword>
<dbReference type="SUPFAM" id="SSF53474">
    <property type="entry name" value="alpha/beta-Hydrolases"/>
    <property type="match status" value="1"/>
</dbReference>
<dbReference type="GO" id="GO:0016787">
    <property type="term" value="F:hydrolase activity"/>
    <property type="evidence" value="ECO:0007669"/>
    <property type="project" value="UniProtKB-KW"/>
</dbReference>
<sequence length="513" mass="54652">MTPHRSARIAIVAAVLALVVPLSGCVSAFVPKPASSTSTPTGEKVAADLEPFYGQKLTWKSCAGGDFQCTTASAPLDWSDPGRAKISLALIRKPATGTRLGSLLVNPGGPGASGYDFVKDSVTYAVDSKLQSSYDIVGFDPRGVNKSSAVSCYDDPSQLDAYLFSIPSAPIYSDAWIAENEASNAAFGQACLKYTGLLLGYVDTNSAARDLDLLRAALGDKKLNYLGYSYGTLLGAMFAELYPKKTGHLVLDGALDPATSDFDVTKVQAEGFESALKAYLKNCLTGKDCPFSGSVTSSMSRIRELLNSLDASPIRSSDGRELGSSAMFTAIILPLYSRSSWKYLDTLFSSVEKGDADFAFQLADSYYERKANGTYSDNSTEAFIAINCLDYKSTSTDATMRAEAAELSKVAPTLGPQMSYGGTSCAAWPYKSTRERGPIAAAGSAPIIVVGTTNDPATPYVWAQNLAKELQNGHLVTYKGEGHTAYNKSNSCVNDAVDDFFIHNTVPTKDPRC</sequence>
<feature type="domain" description="Peptidase S33 tripeptidyl aminopeptidase-like C-terminal" evidence="5">
    <location>
        <begin position="412"/>
        <end position="513"/>
    </location>
</feature>
<reference evidence="6" key="1">
    <citation type="submission" date="2021-01" db="EMBL/GenBank/DDBJ databases">
        <title>Lacisediminihabitans sp. nov. strain G11-30, isolated from Antarctic Soil.</title>
        <authorList>
            <person name="Li J."/>
        </authorList>
    </citation>
    <scope>NUCLEOTIDE SEQUENCE</scope>
    <source>
        <strain evidence="6">G11-30</strain>
    </source>
</reference>
<evidence type="ECO:0000256" key="2">
    <source>
        <dbReference type="ARBA" id="ARBA00022729"/>
    </source>
</evidence>
<evidence type="ECO:0000313" key="6">
    <source>
        <dbReference type="EMBL" id="MBK4348815.1"/>
    </source>
</evidence>
<accession>A0A934STT8</accession>
<gene>
    <name evidence="6" type="ORF">IV501_14340</name>
</gene>
<dbReference type="InterPro" id="IPR013595">
    <property type="entry name" value="Pept_S33_TAP-like_C"/>
</dbReference>
<proteinExistence type="inferred from homology"/>
<dbReference type="InterPro" id="IPR051601">
    <property type="entry name" value="Serine_prot/Carboxylest_S33"/>
</dbReference>
<dbReference type="PANTHER" id="PTHR43248">
    <property type="entry name" value="2-SUCCINYL-6-HYDROXY-2,4-CYCLOHEXADIENE-1-CARBOXYLATE SYNTHASE"/>
    <property type="match status" value="1"/>
</dbReference>
<comment type="caution">
    <text evidence="6">The sequence shown here is derived from an EMBL/GenBank/DDBJ whole genome shotgun (WGS) entry which is preliminary data.</text>
</comment>
<name>A0A934STT8_9MICO</name>
<dbReference type="Gene3D" id="3.40.50.1820">
    <property type="entry name" value="alpha/beta hydrolase"/>
    <property type="match status" value="1"/>
</dbReference>
<keyword evidence="3 6" id="KW-0378">Hydrolase</keyword>
<organism evidence="6 7">
    <name type="scientific">Lacisediminihabitans changchengi</name>
    <dbReference type="NCBI Taxonomy" id="2787634"/>
    <lineage>
        <taxon>Bacteria</taxon>
        <taxon>Bacillati</taxon>
        <taxon>Actinomycetota</taxon>
        <taxon>Actinomycetes</taxon>
        <taxon>Micrococcales</taxon>
        <taxon>Microbacteriaceae</taxon>
        <taxon>Lacisediminihabitans</taxon>
    </lineage>
</organism>
<evidence type="ECO:0000256" key="4">
    <source>
        <dbReference type="SAM" id="SignalP"/>
    </source>
</evidence>
<feature type="chain" id="PRO_5038105192" evidence="4">
    <location>
        <begin position="29"/>
        <end position="513"/>
    </location>
</feature>